<dbReference type="InterPro" id="IPR001753">
    <property type="entry name" value="Enoyl-CoA_hydra/iso"/>
</dbReference>
<dbReference type="CDD" id="cd06558">
    <property type="entry name" value="crotonase-like"/>
    <property type="match status" value="1"/>
</dbReference>
<organism evidence="4 5">
    <name type="scientific">Halobacillus mangrovi</name>
    <dbReference type="NCBI Taxonomy" id="402384"/>
    <lineage>
        <taxon>Bacteria</taxon>
        <taxon>Bacillati</taxon>
        <taxon>Bacillota</taxon>
        <taxon>Bacilli</taxon>
        <taxon>Bacillales</taxon>
        <taxon>Bacillaceae</taxon>
        <taxon>Halobacillus</taxon>
    </lineage>
</organism>
<reference evidence="4 5" key="1">
    <citation type="submission" date="2017-04" db="EMBL/GenBank/DDBJ databases">
        <title>The whole genome sequencing and assembly of Halobacillus mangrovi strain.</title>
        <authorList>
            <person name="Lee S.-J."/>
            <person name="Park M.-K."/>
            <person name="Kim J.-Y."/>
            <person name="Lee Y.-J."/>
            <person name="Yi H."/>
            <person name="Bahn Y.-S."/>
            <person name="Kim J.F."/>
            <person name="Lee D.-W."/>
        </authorList>
    </citation>
    <scope>NUCLEOTIDE SEQUENCE [LARGE SCALE GENOMIC DNA]</scope>
    <source>
        <strain evidence="4 5">KTB 131</strain>
    </source>
</reference>
<evidence type="ECO:0000313" key="4">
    <source>
        <dbReference type="EMBL" id="ARI76888.1"/>
    </source>
</evidence>
<evidence type="ECO:0000256" key="2">
    <source>
        <dbReference type="ARBA" id="ARBA00023239"/>
    </source>
</evidence>
<comment type="similarity">
    <text evidence="1 3">Belongs to the enoyl-CoA hydratase/isomerase family.</text>
</comment>
<dbReference type="EMBL" id="CP020772">
    <property type="protein sequence ID" value="ARI76888.1"/>
    <property type="molecule type" value="Genomic_DNA"/>
</dbReference>
<dbReference type="KEGG" id="hmn:HM131_08560"/>
<dbReference type="AlphaFoldDB" id="A0A1W5ZUC3"/>
<dbReference type="FunFam" id="3.90.226.10:FF:000009">
    <property type="entry name" value="Carnitinyl-CoA dehydratase"/>
    <property type="match status" value="1"/>
</dbReference>
<keyword evidence="2" id="KW-0456">Lyase</keyword>
<dbReference type="Proteomes" id="UP000192527">
    <property type="component" value="Chromosome"/>
</dbReference>
<dbReference type="InterPro" id="IPR014748">
    <property type="entry name" value="Enoyl-CoA_hydra_C"/>
</dbReference>
<dbReference type="InterPro" id="IPR029045">
    <property type="entry name" value="ClpP/crotonase-like_dom_sf"/>
</dbReference>
<dbReference type="PANTHER" id="PTHR11941:SF54">
    <property type="entry name" value="ENOYL-COA HYDRATASE, MITOCHONDRIAL"/>
    <property type="match status" value="1"/>
</dbReference>
<proteinExistence type="inferred from homology"/>
<dbReference type="STRING" id="402384.HM131_08560"/>
<name>A0A1W5ZUC3_9BACI</name>
<evidence type="ECO:0000313" key="5">
    <source>
        <dbReference type="Proteomes" id="UP000192527"/>
    </source>
</evidence>
<dbReference type="GO" id="GO:0016836">
    <property type="term" value="F:hydro-lyase activity"/>
    <property type="evidence" value="ECO:0007669"/>
    <property type="project" value="UniProtKB-ARBA"/>
</dbReference>
<evidence type="ECO:0000256" key="3">
    <source>
        <dbReference type="RuleBase" id="RU003707"/>
    </source>
</evidence>
<keyword evidence="5" id="KW-1185">Reference proteome</keyword>
<gene>
    <name evidence="4" type="ORF">HM131_08560</name>
</gene>
<dbReference type="InterPro" id="IPR018376">
    <property type="entry name" value="Enoyl-CoA_hyd/isom_CS"/>
</dbReference>
<dbReference type="Gene3D" id="3.90.226.10">
    <property type="entry name" value="2-enoyl-CoA Hydratase, Chain A, domain 1"/>
    <property type="match status" value="1"/>
</dbReference>
<dbReference type="Gene3D" id="1.10.12.10">
    <property type="entry name" value="Lyase 2-enoyl-coa Hydratase, Chain A, domain 2"/>
    <property type="match status" value="1"/>
</dbReference>
<dbReference type="RefSeq" id="WP_085029363.1">
    <property type="nucleotide sequence ID" value="NZ_CP020772.1"/>
</dbReference>
<dbReference type="Pfam" id="PF00378">
    <property type="entry name" value="ECH_1"/>
    <property type="match status" value="1"/>
</dbReference>
<accession>A0A1W5ZUC3</accession>
<dbReference type="SUPFAM" id="SSF52096">
    <property type="entry name" value="ClpP/crotonase"/>
    <property type="match status" value="1"/>
</dbReference>
<protein>
    <submittedName>
        <fullName evidence="4">Enoyl-CoA hydratase</fullName>
    </submittedName>
</protein>
<evidence type="ECO:0000256" key="1">
    <source>
        <dbReference type="ARBA" id="ARBA00005254"/>
    </source>
</evidence>
<dbReference type="OrthoDB" id="9775794at2"/>
<dbReference type="PANTHER" id="PTHR11941">
    <property type="entry name" value="ENOYL-COA HYDRATASE-RELATED"/>
    <property type="match status" value="1"/>
</dbReference>
<sequence>MNYKYLLTEVKDGVGIITINNPEKRNALNLSALSEIESVLGAWRKDDRIKVLIFTGAGNKSFVAGADINQLKERTAVSALEPNMTATYRKIEEYEKPIIAAINGTAVGGGLELALACDIRVATSNIKLGLPEVHLGIIPGAGGSQRLARIIGKGRAMRMILTGEIITSEQAIDYGLITDLVEQDQLMNKTLEIAEKIAVKGPLSLRVAKTLLNKGADIDMDTALMFEKYAQAMLMATDDKTEGISAFLEKRTPEFQGK</sequence>
<dbReference type="FunFam" id="1.10.12.10:FF:000001">
    <property type="entry name" value="Probable enoyl-CoA hydratase, mitochondrial"/>
    <property type="match status" value="1"/>
</dbReference>
<dbReference type="GO" id="GO:0006635">
    <property type="term" value="P:fatty acid beta-oxidation"/>
    <property type="evidence" value="ECO:0007669"/>
    <property type="project" value="TreeGrafter"/>
</dbReference>
<dbReference type="PROSITE" id="PS00166">
    <property type="entry name" value="ENOYL_COA_HYDRATASE"/>
    <property type="match status" value="1"/>
</dbReference>